<proteinExistence type="predicted"/>
<name>A0ABM8UNW9_9BACT</name>
<accession>A0ABM8UNW9</accession>
<evidence type="ECO:0000259" key="1">
    <source>
        <dbReference type="Pfam" id="PF14534"/>
    </source>
</evidence>
<organism evidence="2 3">
    <name type="scientific">Dyadobacter linearis</name>
    <dbReference type="NCBI Taxonomy" id="2823330"/>
    <lineage>
        <taxon>Bacteria</taxon>
        <taxon>Pseudomonadati</taxon>
        <taxon>Bacteroidota</taxon>
        <taxon>Cytophagia</taxon>
        <taxon>Cytophagales</taxon>
        <taxon>Spirosomataceae</taxon>
        <taxon>Dyadobacter</taxon>
    </lineage>
</organism>
<protein>
    <recommendedName>
        <fullName evidence="1">DUF4440 domain-containing protein</fullName>
    </recommendedName>
</protein>
<dbReference type="SUPFAM" id="SSF54427">
    <property type="entry name" value="NTF2-like"/>
    <property type="match status" value="1"/>
</dbReference>
<keyword evidence="3" id="KW-1185">Reference proteome</keyword>
<evidence type="ECO:0000313" key="3">
    <source>
        <dbReference type="Proteomes" id="UP000679725"/>
    </source>
</evidence>
<sequence>MTYLKLRSKLFGGMAVLLLTLIFSQKSMAQSKEEAEVAKAVEALKALLVEPNQKGLEEISSKDLSYGHSNGLVEDQKTFVESLISKKYDFVTMDLTEQTITITGNAAIVRHILTAKTNDAGKGPGTANIKVLQVWQKQSNGKWLMIARQAVKILS</sequence>
<feature type="domain" description="DUF4440" evidence="1">
    <location>
        <begin position="38"/>
        <end position="145"/>
    </location>
</feature>
<dbReference type="Gene3D" id="3.10.450.50">
    <property type="match status" value="1"/>
</dbReference>
<dbReference type="InterPro" id="IPR027843">
    <property type="entry name" value="DUF4440"/>
</dbReference>
<dbReference type="Pfam" id="PF14534">
    <property type="entry name" value="DUF4440"/>
    <property type="match status" value="1"/>
</dbReference>
<reference evidence="2 3" key="1">
    <citation type="submission" date="2021-04" db="EMBL/GenBank/DDBJ databases">
        <authorList>
            <person name="Rodrigo-Torres L."/>
            <person name="Arahal R. D."/>
            <person name="Lucena T."/>
        </authorList>
    </citation>
    <scope>NUCLEOTIDE SEQUENCE [LARGE SCALE GENOMIC DNA]</scope>
    <source>
        <strain evidence="2 3">CECT 9623</strain>
    </source>
</reference>
<dbReference type="EMBL" id="CAJRAU010000002">
    <property type="protein sequence ID" value="CAG5069089.1"/>
    <property type="molecule type" value="Genomic_DNA"/>
</dbReference>
<dbReference type="Proteomes" id="UP000679725">
    <property type="component" value="Unassembled WGS sequence"/>
</dbReference>
<gene>
    <name evidence="2" type="ORF">DYBT9623_01824</name>
</gene>
<comment type="caution">
    <text evidence="2">The sequence shown here is derived from an EMBL/GenBank/DDBJ whole genome shotgun (WGS) entry which is preliminary data.</text>
</comment>
<evidence type="ECO:0000313" key="2">
    <source>
        <dbReference type="EMBL" id="CAG5069089.1"/>
    </source>
</evidence>
<dbReference type="InterPro" id="IPR032710">
    <property type="entry name" value="NTF2-like_dom_sf"/>
</dbReference>